<keyword evidence="6" id="KW-0963">Cytoplasm</keyword>
<keyword evidence="11" id="KW-0227">DNA damage</keyword>
<feature type="domain" description="UmuC" evidence="17">
    <location>
        <begin position="2"/>
        <end position="183"/>
    </location>
</feature>
<dbReference type="GO" id="GO:0042276">
    <property type="term" value="P:error-prone translesion synthesis"/>
    <property type="evidence" value="ECO:0007669"/>
    <property type="project" value="TreeGrafter"/>
</dbReference>
<dbReference type="GO" id="GO:0006260">
    <property type="term" value="P:DNA replication"/>
    <property type="evidence" value="ECO:0007669"/>
    <property type="project" value="UniProtKB-KW"/>
</dbReference>
<comment type="similarity">
    <text evidence="3">Belongs to the DNA polymerase type-Y family.</text>
</comment>
<evidence type="ECO:0000256" key="13">
    <source>
        <dbReference type="ARBA" id="ARBA00022932"/>
    </source>
</evidence>
<comment type="catalytic activity">
    <reaction evidence="16">
        <text>DNA(n) + a 2'-deoxyribonucleoside 5'-triphosphate = DNA(n+1) + diphosphate</text>
        <dbReference type="Rhea" id="RHEA:22508"/>
        <dbReference type="Rhea" id="RHEA-COMP:17339"/>
        <dbReference type="Rhea" id="RHEA-COMP:17340"/>
        <dbReference type="ChEBI" id="CHEBI:33019"/>
        <dbReference type="ChEBI" id="CHEBI:61560"/>
        <dbReference type="ChEBI" id="CHEBI:173112"/>
        <dbReference type="EC" id="2.7.7.7"/>
    </reaction>
</comment>
<dbReference type="GO" id="GO:0009432">
    <property type="term" value="P:SOS response"/>
    <property type="evidence" value="ECO:0007669"/>
    <property type="project" value="TreeGrafter"/>
</dbReference>
<dbReference type="CDD" id="cd03586">
    <property type="entry name" value="PolY_Pol_IV_kappa"/>
    <property type="match status" value="1"/>
</dbReference>
<dbReference type="PROSITE" id="PS50173">
    <property type="entry name" value="UMUC"/>
    <property type="match status" value="1"/>
</dbReference>
<reference evidence="18 19" key="1">
    <citation type="journal article" date="2015" name="Microbiome">
        <title>Genomic resolution of linkages in carbon, nitrogen, and sulfur cycling among widespread estuary sediment bacteria.</title>
        <authorList>
            <person name="Baker B.J."/>
            <person name="Lazar C.S."/>
            <person name="Teske A.P."/>
            <person name="Dick G.J."/>
        </authorList>
    </citation>
    <scope>NUCLEOTIDE SEQUENCE [LARGE SCALE GENOMIC DNA]</scope>
    <source>
        <strain evidence="18">DG_78</strain>
    </source>
</reference>
<evidence type="ECO:0000256" key="3">
    <source>
        <dbReference type="ARBA" id="ARBA00010945"/>
    </source>
</evidence>
<name>A0A0S7YET7_UNCT6</name>
<dbReference type="GO" id="GO:0003887">
    <property type="term" value="F:DNA-directed DNA polymerase activity"/>
    <property type="evidence" value="ECO:0007669"/>
    <property type="project" value="UniProtKB-KW"/>
</dbReference>
<evidence type="ECO:0000256" key="12">
    <source>
        <dbReference type="ARBA" id="ARBA00022842"/>
    </source>
</evidence>
<dbReference type="PATRIC" id="fig|1703772.3.peg.1369"/>
<evidence type="ECO:0000259" key="17">
    <source>
        <dbReference type="PROSITE" id="PS50173"/>
    </source>
</evidence>
<keyword evidence="14" id="KW-0238">DNA-binding</keyword>
<comment type="caution">
    <text evidence="18">The sequence shown here is derived from an EMBL/GenBank/DDBJ whole genome shotgun (WGS) entry which is preliminary data.</text>
</comment>
<comment type="subcellular location">
    <subcellularLocation>
        <location evidence="2">Cytoplasm</location>
    </subcellularLocation>
</comment>
<dbReference type="EC" id="2.7.7.7" evidence="4"/>
<keyword evidence="13" id="KW-0239">DNA-directed DNA polymerase</keyword>
<dbReference type="PANTHER" id="PTHR11076:SF33">
    <property type="entry name" value="DNA POLYMERASE KAPPA"/>
    <property type="match status" value="1"/>
</dbReference>
<keyword evidence="8" id="KW-0548">Nucleotidyltransferase</keyword>
<evidence type="ECO:0000313" key="18">
    <source>
        <dbReference type="EMBL" id="KPJ73282.1"/>
    </source>
</evidence>
<accession>A0A0S7YET7</accession>
<dbReference type="InterPro" id="IPR050116">
    <property type="entry name" value="DNA_polymerase-Y"/>
</dbReference>
<dbReference type="EMBL" id="LJNI01000037">
    <property type="protein sequence ID" value="KPJ73282.1"/>
    <property type="molecule type" value="Genomic_DNA"/>
</dbReference>
<evidence type="ECO:0000313" key="19">
    <source>
        <dbReference type="Proteomes" id="UP000051012"/>
    </source>
</evidence>
<dbReference type="AlphaFoldDB" id="A0A0S7YET7"/>
<keyword evidence="5" id="KW-0515">Mutator protein</keyword>
<dbReference type="FunFam" id="3.40.1170.60:FF:000001">
    <property type="entry name" value="DNA polymerase IV"/>
    <property type="match status" value="1"/>
</dbReference>
<dbReference type="PANTHER" id="PTHR11076">
    <property type="entry name" value="DNA REPAIR POLYMERASE UMUC / TRANSFERASE FAMILY MEMBER"/>
    <property type="match status" value="1"/>
</dbReference>
<evidence type="ECO:0000256" key="5">
    <source>
        <dbReference type="ARBA" id="ARBA00022457"/>
    </source>
</evidence>
<dbReference type="GO" id="GO:0005829">
    <property type="term" value="C:cytosol"/>
    <property type="evidence" value="ECO:0007669"/>
    <property type="project" value="TreeGrafter"/>
</dbReference>
<evidence type="ECO:0000256" key="15">
    <source>
        <dbReference type="ARBA" id="ARBA00023204"/>
    </source>
</evidence>
<protein>
    <recommendedName>
        <fullName evidence="4">DNA-directed DNA polymerase</fullName>
        <ecNumber evidence="4">2.7.7.7</ecNumber>
    </recommendedName>
</protein>
<feature type="non-terminal residue" evidence="18">
    <location>
        <position position="206"/>
    </location>
</feature>
<dbReference type="SUPFAM" id="SSF56672">
    <property type="entry name" value="DNA/RNA polymerases"/>
    <property type="match status" value="1"/>
</dbReference>
<keyword evidence="12" id="KW-0460">Magnesium</keyword>
<keyword evidence="15" id="KW-0234">DNA repair</keyword>
<dbReference type="GO" id="GO:0003677">
    <property type="term" value="F:DNA binding"/>
    <property type="evidence" value="ECO:0007669"/>
    <property type="project" value="UniProtKB-KW"/>
</dbReference>
<organism evidence="18 19">
    <name type="scientific">candidate division TA06 bacterium DG_78</name>
    <dbReference type="NCBI Taxonomy" id="1703772"/>
    <lineage>
        <taxon>Bacteria</taxon>
        <taxon>Bacteria division TA06</taxon>
    </lineage>
</organism>
<evidence type="ECO:0000256" key="10">
    <source>
        <dbReference type="ARBA" id="ARBA00022723"/>
    </source>
</evidence>
<sequence>MFLCVDLDAFFVSVEQALNPSLIGKPVVVGGLPTQRGVIASASYEARKFGIHAGMPTAQAYRLCPQAIFLKGNFRYYEWYSSRFYDILNSYSPEATMASIDEAYINISGTERLFGPPLTLAKKIKTTIKTKLNIAASCGIAPTKVFAKIVCNQSKPNGLLIVFSGDEIQFISPLTVDILPGIGPRHLEILKNLNINTVREFLQTPD</sequence>
<dbReference type="InterPro" id="IPR043502">
    <property type="entry name" value="DNA/RNA_pol_sf"/>
</dbReference>
<comment type="cofactor">
    <cofactor evidence="1">
        <name>Mg(2+)</name>
        <dbReference type="ChEBI" id="CHEBI:18420"/>
    </cofactor>
</comment>
<dbReference type="InterPro" id="IPR043128">
    <property type="entry name" value="Rev_trsase/Diguanyl_cyclase"/>
</dbReference>
<evidence type="ECO:0000256" key="6">
    <source>
        <dbReference type="ARBA" id="ARBA00022490"/>
    </source>
</evidence>
<evidence type="ECO:0000256" key="14">
    <source>
        <dbReference type="ARBA" id="ARBA00023125"/>
    </source>
</evidence>
<evidence type="ECO:0000256" key="16">
    <source>
        <dbReference type="ARBA" id="ARBA00049244"/>
    </source>
</evidence>
<dbReference type="InterPro" id="IPR001126">
    <property type="entry name" value="UmuC"/>
</dbReference>
<dbReference type="Gene3D" id="1.10.150.20">
    <property type="entry name" value="5' to 3' exonuclease, C-terminal subdomain"/>
    <property type="match status" value="1"/>
</dbReference>
<dbReference type="Gene3D" id="3.30.70.270">
    <property type="match status" value="1"/>
</dbReference>
<dbReference type="Pfam" id="PF00817">
    <property type="entry name" value="IMS"/>
    <property type="match status" value="1"/>
</dbReference>
<dbReference type="Proteomes" id="UP000051012">
    <property type="component" value="Unassembled WGS sequence"/>
</dbReference>
<evidence type="ECO:0000256" key="8">
    <source>
        <dbReference type="ARBA" id="ARBA00022695"/>
    </source>
</evidence>
<dbReference type="GO" id="GO:0006281">
    <property type="term" value="P:DNA repair"/>
    <property type="evidence" value="ECO:0007669"/>
    <property type="project" value="UniProtKB-KW"/>
</dbReference>
<evidence type="ECO:0000256" key="11">
    <source>
        <dbReference type="ARBA" id="ARBA00022763"/>
    </source>
</evidence>
<keyword evidence="10" id="KW-0479">Metal-binding</keyword>
<dbReference type="GO" id="GO:0046872">
    <property type="term" value="F:metal ion binding"/>
    <property type="evidence" value="ECO:0007669"/>
    <property type="project" value="UniProtKB-KW"/>
</dbReference>
<gene>
    <name evidence="18" type="ORF">AMJ52_04015</name>
</gene>
<evidence type="ECO:0000256" key="4">
    <source>
        <dbReference type="ARBA" id="ARBA00012417"/>
    </source>
</evidence>
<evidence type="ECO:0000256" key="2">
    <source>
        <dbReference type="ARBA" id="ARBA00004496"/>
    </source>
</evidence>
<proteinExistence type="inferred from homology"/>
<dbReference type="Gene3D" id="3.40.1170.60">
    <property type="match status" value="1"/>
</dbReference>
<evidence type="ECO:0000256" key="9">
    <source>
        <dbReference type="ARBA" id="ARBA00022705"/>
    </source>
</evidence>
<dbReference type="InterPro" id="IPR022880">
    <property type="entry name" value="DNApol_IV"/>
</dbReference>
<evidence type="ECO:0000256" key="7">
    <source>
        <dbReference type="ARBA" id="ARBA00022679"/>
    </source>
</evidence>
<evidence type="ECO:0000256" key="1">
    <source>
        <dbReference type="ARBA" id="ARBA00001946"/>
    </source>
</evidence>
<keyword evidence="7" id="KW-0808">Transferase</keyword>
<keyword evidence="9" id="KW-0235">DNA replication</keyword>